<reference evidence="2 3" key="1">
    <citation type="submission" date="2019-10" db="EMBL/GenBank/DDBJ databases">
        <title>Genome sequence of Phaeocystidibacter marisrubri JCM30614 (type strain).</title>
        <authorList>
            <person name="Bowman J.P."/>
        </authorList>
    </citation>
    <scope>NUCLEOTIDE SEQUENCE [LARGE SCALE GENOMIC DNA]</scope>
    <source>
        <strain evidence="2 3">JCM 30614</strain>
    </source>
</reference>
<dbReference type="Proteomes" id="UP000484164">
    <property type="component" value="Unassembled WGS sequence"/>
</dbReference>
<sequence>MSEGNAKLRAIGAVLLIVLLGVGVAQCSSKRKIEDGVNVVIRNHAADKNYSILLADMDFRDDKYYHKYDVILMDPDSTFREEHTDWMEVSPPYFQRCQNAMGMEVASCVNGKVEQNIAPPGYSNHVGNPHYGRWHGGYWIFFSRYSWLGSRYRNSYYRPDYNSYNTYSSSYRAHNRDYYGQSGKYGTSAYTSTQQGKSTTWGGRSPQFKNNVRSQVKRSATRYTRSSTRSRSGGFGK</sequence>
<proteinExistence type="predicted"/>
<keyword evidence="3" id="KW-1185">Reference proteome</keyword>
<organism evidence="2 3">
    <name type="scientific">Phaeocystidibacter marisrubri</name>
    <dbReference type="NCBI Taxonomy" id="1577780"/>
    <lineage>
        <taxon>Bacteria</taxon>
        <taxon>Pseudomonadati</taxon>
        <taxon>Bacteroidota</taxon>
        <taxon>Flavobacteriia</taxon>
        <taxon>Flavobacteriales</taxon>
        <taxon>Phaeocystidibacteraceae</taxon>
        <taxon>Phaeocystidibacter</taxon>
    </lineage>
</organism>
<dbReference type="AlphaFoldDB" id="A0A6L3ZET3"/>
<name>A0A6L3ZET3_9FLAO</name>
<feature type="compositionally biased region" description="Polar residues" evidence="1">
    <location>
        <begin position="190"/>
        <end position="214"/>
    </location>
</feature>
<evidence type="ECO:0000256" key="1">
    <source>
        <dbReference type="SAM" id="MobiDB-lite"/>
    </source>
</evidence>
<comment type="caution">
    <text evidence="2">The sequence shown here is derived from an EMBL/GenBank/DDBJ whole genome shotgun (WGS) entry which is preliminary data.</text>
</comment>
<gene>
    <name evidence="2" type="ORF">F8C82_13870</name>
</gene>
<dbReference type="OrthoDB" id="5410776at2"/>
<accession>A0A6L3ZET3</accession>
<evidence type="ECO:0000313" key="2">
    <source>
        <dbReference type="EMBL" id="KAB2815180.1"/>
    </source>
</evidence>
<evidence type="ECO:0000313" key="3">
    <source>
        <dbReference type="Proteomes" id="UP000484164"/>
    </source>
</evidence>
<dbReference type="EMBL" id="WBVQ01000003">
    <property type="protein sequence ID" value="KAB2815180.1"/>
    <property type="molecule type" value="Genomic_DNA"/>
</dbReference>
<dbReference type="RefSeq" id="WP_151694216.1">
    <property type="nucleotide sequence ID" value="NZ_BMGX01000001.1"/>
</dbReference>
<feature type="region of interest" description="Disordered" evidence="1">
    <location>
        <begin position="190"/>
        <end position="237"/>
    </location>
</feature>
<protein>
    <submittedName>
        <fullName evidence="2">Uncharacterized protein</fullName>
    </submittedName>
</protein>
<feature type="compositionally biased region" description="Low complexity" evidence="1">
    <location>
        <begin position="221"/>
        <end position="237"/>
    </location>
</feature>